<gene>
    <name evidence="3" type="ORF">PI172_1653</name>
</gene>
<dbReference type="InterPro" id="IPR041685">
    <property type="entry name" value="AAA_GajA/Old/RecF-like"/>
</dbReference>
<evidence type="ECO:0000313" key="4">
    <source>
        <dbReference type="Proteomes" id="UP000067008"/>
    </source>
</evidence>
<feature type="domain" description="Endonuclease GajA/Old nuclease/RecF-like AAA" evidence="2">
    <location>
        <begin position="1"/>
        <end position="462"/>
    </location>
</feature>
<dbReference type="Pfam" id="PF12476">
    <property type="entry name" value="DUF3696"/>
    <property type="match status" value="1"/>
</dbReference>
<dbReference type="AlphaFoldDB" id="A0AAD1F7X6"/>
<dbReference type="InterPro" id="IPR022532">
    <property type="entry name" value="DUF3696"/>
</dbReference>
<dbReference type="Pfam" id="PF13175">
    <property type="entry name" value="AAA_15"/>
    <property type="match status" value="1"/>
</dbReference>
<evidence type="ECO:0000259" key="2">
    <source>
        <dbReference type="Pfam" id="PF13175"/>
    </source>
</evidence>
<reference evidence="3 4" key="1">
    <citation type="submission" date="2015-07" db="EMBL/GenBank/DDBJ databases">
        <title>Complete genome sequence of Prevotella intermedia strain 17-2.</title>
        <authorList>
            <person name="Nambu T."/>
        </authorList>
    </citation>
    <scope>NUCLEOTIDE SEQUENCE [LARGE SCALE GENOMIC DNA]</scope>
    <source>
        <strain evidence="3 4">17-2</strain>
    </source>
</reference>
<sequence length="518" mass="59861">MITEICIKNLRSIKDSGTISLRPIMILLGANSSGKSTFLRSFPLFTQSVDKKLRGPIAWFDTSYVDYGDFKTAKNRFAEDEEGITFCYRITNTAFSTRRVHFLQNIERVDDNEFKDAELSFTLQGDNNGTYINYIHIKLEHVDYIFSMNDRKDDVKCIINGQILDIQEKFRFNFNTAFAILPILVTNAEGDHTAVSAIGTRLISIFKKHCNKKLQNTQRLINILNCKSIEKEDFLKHLKYGDDIKSFQKSIRNWTINTSEFNLIYNYFLLLKSNSIIERLNNELANFYHTCDYIAPMRAEAGRFYRIQGLQVQSVDPSGSNLLEFIASLTHREKISYDDFIKDILGVTVDVPMESGMKSLRIKNSNGHFNIADVGYGYSQVLPVITKLWHTAYMTSNQKDYFFRYKFRESVKTTILMEQPELHLHPAMQAKIADTLIKTIDETREADQCAILVVETHSQALINRIGRRIREGKLGVDDVNILLFQKDDNMQNSIIKQISYTNEGQLRDWPYGFFDPLD</sequence>
<dbReference type="PANTHER" id="PTHR43581">
    <property type="entry name" value="ATP/GTP PHOSPHATASE"/>
    <property type="match status" value="1"/>
</dbReference>
<dbReference type="InterPro" id="IPR051396">
    <property type="entry name" value="Bact_Antivir_Def_Nuclease"/>
</dbReference>
<evidence type="ECO:0008006" key="5">
    <source>
        <dbReference type="Google" id="ProtNLM"/>
    </source>
</evidence>
<dbReference type="Proteomes" id="UP000067008">
    <property type="component" value="Chromosome 2"/>
</dbReference>
<accession>A0AAD1F7X6</accession>
<organism evidence="3 4">
    <name type="scientific">Prevotella intermedia</name>
    <dbReference type="NCBI Taxonomy" id="28131"/>
    <lineage>
        <taxon>Bacteria</taxon>
        <taxon>Pseudomonadati</taxon>
        <taxon>Bacteroidota</taxon>
        <taxon>Bacteroidia</taxon>
        <taxon>Bacteroidales</taxon>
        <taxon>Prevotellaceae</taxon>
        <taxon>Prevotella</taxon>
    </lineage>
</organism>
<dbReference type="EMBL" id="AP014925">
    <property type="protein sequence ID" value="BAR96381.1"/>
    <property type="molecule type" value="Genomic_DNA"/>
</dbReference>
<protein>
    <recommendedName>
        <fullName evidence="5">AAA domain-containing protein</fullName>
    </recommendedName>
</protein>
<feature type="domain" description="DUF3696" evidence="1">
    <location>
        <begin position="477"/>
        <end position="515"/>
    </location>
</feature>
<dbReference type="SUPFAM" id="SSF52540">
    <property type="entry name" value="P-loop containing nucleoside triphosphate hydrolases"/>
    <property type="match status" value="1"/>
</dbReference>
<dbReference type="RefSeq" id="WP_004366662.1">
    <property type="nucleotide sequence ID" value="NZ_AP014925.1"/>
</dbReference>
<dbReference type="Gene3D" id="3.40.50.300">
    <property type="entry name" value="P-loop containing nucleotide triphosphate hydrolases"/>
    <property type="match status" value="1"/>
</dbReference>
<evidence type="ECO:0000259" key="1">
    <source>
        <dbReference type="Pfam" id="PF12476"/>
    </source>
</evidence>
<dbReference type="PANTHER" id="PTHR43581:SF2">
    <property type="entry name" value="EXCINUCLEASE ATPASE SUBUNIT"/>
    <property type="match status" value="1"/>
</dbReference>
<name>A0AAD1F7X6_PREIN</name>
<proteinExistence type="predicted"/>
<dbReference type="OMA" id="WPYGFFE"/>
<evidence type="ECO:0000313" key="3">
    <source>
        <dbReference type="EMBL" id="BAR96381.1"/>
    </source>
</evidence>
<dbReference type="InterPro" id="IPR027417">
    <property type="entry name" value="P-loop_NTPase"/>
</dbReference>